<dbReference type="InterPro" id="IPR047521">
    <property type="entry name" value="XPF_nuclease_EME1_ascomycetes"/>
</dbReference>
<dbReference type="GO" id="GO:0008821">
    <property type="term" value="F:crossover junction DNA endonuclease activity"/>
    <property type="evidence" value="ECO:0007669"/>
    <property type="project" value="TreeGrafter"/>
</dbReference>
<dbReference type="InterPro" id="IPR042530">
    <property type="entry name" value="EME1/EME2_C"/>
</dbReference>
<dbReference type="OrthoDB" id="343092at2759"/>
<dbReference type="GO" id="GO:0048476">
    <property type="term" value="C:Holliday junction resolvase complex"/>
    <property type="evidence" value="ECO:0007669"/>
    <property type="project" value="InterPro"/>
</dbReference>
<evidence type="ECO:0000256" key="14">
    <source>
        <dbReference type="SAM" id="MobiDB-lite"/>
    </source>
</evidence>
<feature type="region of interest" description="Disordered" evidence="14">
    <location>
        <begin position="217"/>
        <end position="246"/>
    </location>
</feature>
<comment type="similarity">
    <text evidence="3">Belongs to the EME1/MMS4 family.</text>
</comment>
<evidence type="ECO:0000256" key="10">
    <source>
        <dbReference type="ARBA" id="ARBA00023172"/>
    </source>
</evidence>
<reference evidence="16 17" key="1">
    <citation type="journal article" date="2016" name="Proc. Natl. Acad. Sci. U.S.A.">
        <title>Comparative genomics of biotechnologically important yeasts.</title>
        <authorList>
            <person name="Riley R."/>
            <person name="Haridas S."/>
            <person name="Wolfe K.H."/>
            <person name="Lopes M.R."/>
            <person name="Hittinger C.T."/>
            <person name="Goeker M."/>
            <person name="Salamov A.A."/>
            <person name="Wisecaver J.H."/>
            <person name="Long T.M."/>
            <person name="Calvey C.H."/>
            <person name="Aerts A.L."/>
            <person name="Barry K.W."/>
            <person name="Choi C."/>
            <person name="Clum A."/>
            <person name="Coughlan A.Y."/>
            <person name="Deshpande S."/>
            <person name="Douglass A.P."/>
            <person name="Hanson S.J."/>
            <person name="Klenk H.-P."/>
            <person name="LaButti K.M."/>
            <person name="Lapidus A."/>
            <person name="Lindquist E.A."/>
            <person name="Lipzen A.M."/>
            <person name="Meier-Kolthoff J.P."/>
            <person name="Ohm R.A."/>
            <person name="Otillar R.P."/>
            <person name="Pangilinan J.L."/>
            <person name="Peng Y."/>
            <person name="Rokas A."/>
            <person name="Rosa C.A."/>
            <person name="Scheuner C."/>
            <person name="Sibirny A.A."/>
            <person name="Slot J.C."/>
            <person name="Stielow J.B."/>
            <person name="Sun H."/>
            <person name="Kurtzman C.P."/>
            <person name="Blackwell M."/>
            <person name="Grigoriev I.V."/>
            <person name="Jeffries T.W."/>
        </authorList>
    </citation>
    <scope>NUCLEOTIDE SEQUENCE [LARGE SCALE GENOMIC DNA]</scope>
    <source>
        <strain evidence="16 17">NRRL Y-11557</strain>
    </source>
</reference>
<feature type="compositionally biased region" description="Polar residues" evidence="14">
    <location>
        <begin position="133"/>
        <end position="146"/>
    </location>
</feature>
<keyword evidence="6" id="KW-0255">Endonuclease</keyword>
<evidence type="ECO:0000256" key="1">
    <source>
        <dbReference type="ARBA" id="ARBA00001946"/>
    </source>
</evidence>
<evidence type="ECO:0000313" key="17">
    <source>
        <dbReference type="Proteomes" id="UP000094385"/>
    </source>
</evidence>
<keyword evidence="13" id="KW-0469">Meiosis</keyword>
<evidence type="ECO:0000256" key="9">
    <source>
        <dbReference type="ARBA" id="ARBA00022842"/>
    </source>
</evidence>
<comment type="cofactor">
    <cofactor evidence="1">
        <name>Mg(2+)</name>
        <dbReference type="ChEBI" id="CHEBI:18420"/>
    </cofactor>
</comment>
<evidence type="ECO:0000256" key="4">
    <source>
        <dbReference type="ARBA" id="ARBA00022722"/>
    </source>
</evidence>
<evidence type="ECO:0000256" key="12">
    <source>
        <dbReference type="ARBA" id="ARBA00023242"/>
    </source>
</evidence>
<dbReference type="GO" id="GO:0031573">
    <property type="term" value="P:mitotic intra-S DNA damage checkpoint signaling"/>
    <property type="evidence" value="ECO:0007669"/>
    <property type="project" value="TreeGrafter"/>
</dbReference>
<keyword evidence="9" id="KW-0460">Magnesium</keyword>
<comment type="subcellular location">
    <subcellularLocation>
        <location evidence="2">Nucleus</location>
    </subcellularLocation>
</comment>
<organism evidence="16 17">
    <name type="scientific">Lipomyces starkeyi NRRL Y-11557</name>
    <dbReference type="NCBI Taxonomy" id="675824"/>
    <lineage>
        <taxon>Eukaryota</taxon>
        <taxon>Fungi</taxon>
        <taxon>Dikarya</taxon>
        <taxon>Ascomycota</taxon>
        <taxon>Saccharomycotina</taxon>
        <taxon>Lipomycetes</taxon>
        <taxon>Lipomycetales</taxon>
        <taxon>Lipomycetaceae</taxon>
        <taxon>Lipomyces</taxon>
    </lineage>
</organism>
<dbReference type="PANTHER" id="PTHR21077">
    <property type="entry name" value="EME1 PROTEIN"/>
    <property type="match status" value="1"/>
</dbReference>
<feature type="domain" description="ERCC4" evidence="15">
    <location>
        <begin position="503"/>
        <end position="677"/>
    </location>
</feature>
<keyword evidence="7" id="KW-0227">DNA damage</keyword>
<feature type="region of interest" description="Disordered" evidence="14">
    <location>
        <begin position="380"/>
        <end position="458"/>
    </location>
</feature>
<evidence type="ECO:0000313" key="16">
    <source>
        <dbReference type="EMBL" id="ODQ74337.1"/>
    </source>
</evidence>
<keyword evidence="17" id="KW-1185">Reference proteome</keyword>
<evidence type="ECO:0000256" key="6">
    <source>
        <dbReference type="ARBA" id="ARBA00022759"/>
    </source>
</evidence>
<dbReference type="GO" id="GO:0046872">
    <property type="term" value="F:metal ion binding"/>
    <property type="evidence" value="ECO:0007669"/>
    <property type="project" value="UniProtKB-KW"/>
</dbReference>
<feature type="region of interest" description="Disordered" evidence="14">
    <location>
        <begin position="133"/>
        <end position="180"/>
    </location>
</feature>
<keyword evidence="5" id="KW-0479">Metal-binding</keyword>
<name>A0A1E3QBE3_LIPST</name>
<dbReference type="Gene3D" id="1.10.150.670">
    <property type="entry name" value="Crossover junction endonuclease EME1, DNA-binding domain"/>
    <property type="match status" value="1"/>
</dbReference>
<keyword evidence="4" id="KW-0540">Nuclease</keyword>
<dbReference type="GO" id="GO:0005634">
    <property type="term" value="C:nucleus"/>
    <property type="evidence" value="ECO:0007669"/>
    <property type="project" value="UniProtKB-SubCell"/>
</dbReference>
<keyword evidence="8" id="KW-0378">Hydrolase</keyword>
<dbReference type="GO" id="GO:0006302">
    <property type="term" value="P:double-strand break repair"/>
    <property type="evidence" value="ECO:0007669"/>
    <property type="project" value="TreeGrafter"/>
</dbReference>
<feature type="compositionally biased region" description="Basic and acidic residues" evidence="14">
    <location>
        <begin position="436"/>
        <end position="458"/>
    </location>
</feature>
<dbReference type="AlphaFoldDB" id="A0A1E3QBE3"/>
<dbReference type="GO" id="GO:0031297">
    <property type="term" value="P:replication fork processing"/>
    <property type="evidence" value="ECO:0007669"/>
    <property type="project" value="TreeGrafter"/>
</dbReference>
<keyword evidence="12" id="KW-0539">Nucleus</keyword>
<gene>
    <name evidence="16" type="ORF">LIPSTDRAFT_251822</name>
</gene>
<feature type="compositionally biased region" description="Acidic residues" evidence="14">
    <location>
        <begin position="232"/>
        <end position="246"/>
    </location>
</feature>
<evidence type="ECO:0000256" key="11">
    <source>
        <dbReference type="ARBA" id="ARBA00023204"/>
    </source>
</evidence>
<evidence type="ECO:0000256" key="2">
    <source>
        <dbReference type="ARBA" id="ARBA00004123"/>
    </source>
</evidence>
<evidence type="ECO:0000259" key="15">
    <source>
        <dbReference type="Pfam" id="PF02732"/>
    </source>
</evidence>
<proteinExistence type="inferred from homology"/>
<sequence>MSLLIDEMAKQVAQITCCRLDDARDDVRFTRNVERSVDRFLNGTFLSGVSRKNPGTKKMPTDPDVIMIDDSPVRVLEPSMRPCGPGKRISGSKSNPLESVEQVCADIDTDDDDDINVSYGPLLIRNQPSLANFSQTFGTQGDTQPISSPPIAQARRRDNRPDDIPIADALRQQSRSQDYGLMDEDYADDDVITISDTSTSLADRVVSHSARAICPRATPADKCSTKKRSLDTGDDDPTDGDTDGDLDVSDVQSFFDKFDTVAAREGPTGLPVPAKPLFLSRYTSGTKSTSGMLASIAASKQAHKAASEILPQSYTNIEVEDLIYTSSSSPVGNANSILLKRKQNDIDNIPTTRHYSANTRSILEKLDSFNVDKFTQEYKKNQADKGSQNTAADRFISEEEATVRSKGKRSNLQENTGNGRKQSSEEVLIAKKKAAREKEAEREQKRKEKEQKSLEKQRQNELAAVNKLKLSKKDTCAEMIVDIDADFANTAGGQKLQSILTPLGIEVSTSWTSPTRNMIKWRRKVKAEYNDALGHFVPIPEEVRKESFILTVLTGVEFVDMVIENRLIENATSIRRIYPDLKSIYMIEGLNSFCKKMTAQTQREFNNMVQDALGNSTSKTKKQRNEEGDLFVKVQRAYNHRLHPDLVEDALIMLQVEYDCLVFHSTTTLDSAEWIAILTQDIGTIPYKKARLNIHESICMESGQVKAGTTNKDTFSHTLHQVKYVTPSLSTGISDKYGTINEMMKALDIRGSNAFLAIGGEASNRKIGQTLAKNLSFVFSSTDPNAFVP</sequence>
<dbReference type="GO" id="GO:0000712">
    <property type="term" value="P:resolution of meiotic recombination intermediates"/>
    <property type="evidence" value="ECO:0007669"/>
    <property type="project" value="TreeGrafter"/>
</dbReference>
<evidence type="ECO:0000256" key="3">
    <source>
        <dbReference type="ARBA" id="ARBA00005313"/>
    </source>
</evidence>
<dbReference type="PANTHER" id="PTHR21077:SF5">
    <property type="entry name" value="CROSSOVER JUNCTION ENDONUCLEASE MMS4"/>
    <property type="match status" value="1"/>
</dbReference>
<dbReference type="Pfam" id="PF02732">
    <property type="entry name" value="ERCC4"/>
    <property type="match status" value="1"/>
</dbReference>
<dbReference type="GO" id="GO:0003677">
    <property type="term" value="F:DNA binding"/>
    <property type="evidence" value="ECO:0007669"/>
    <property type="project" value="InterPro"/>
</dbReference>
<dbReference type="InterPro" id="IPR006166">
    <property type="entry name" value="ERCC4_domain"/>
</dbReference>
<dbReference type="CDD" id="cd20085">
    <property type="entry name" value="XPF_nuclease_Mms4"/>
    <property type="match status" value="1"/>
</dbReference>
<keyword evidence="10" id="KW-0233">DNA recombination</keyword>
<dbReference type="STRING" id="675824.A0A1E3QBE3"/>
<accession>A0A1E3QBE3</accession>
<dbReference type="Proteomes" id="UP000094385">
    <property type="component" value="Unassembled WGS sequence"/>
</dbReference>
<evidence type="ECO:0000256" key="8">
    <source>
        <dbReference type="ARBA" id="ARBA00022801"/>
    </source>
</evidence>
<dbReference type="Gene3D" id="3.40.50.10130">
    <property type="match status" value="1"/>
</dbReference>
<dbReference type="InterPro" id="IPR033310">
    <property type="entry name" value="Mms4/EME1/EME2"/>
</dbReference>
<feature type="compositionally biased region" description="Polar residues" evidence="14">
    <location>
        <begin position="410"/>
        <end position="421"/>
    </location>
</feature>
<evidence type="ECO:0000256" key="13">
    <source>
        <dbReference type="ARBA" id="ARBA00023254"/>
    </source>
</evidence>
<evidence type="ECO:0000256" key="7">
    <source>
        <dbReference type="ARBA" id="ARBA00022763"/>
    </source>
</evidence>
<evidence type="ECO:0000256" key="5">
    <source>
        <dbReference type="ARBA" id="ARBA00022723"/>
    </source>
</evidence>
<protein>
    <recommendedName>
        <fullName evidence="15">ERCC4 domain-containing protein</fullName>
    </recommendedName>
</protein>
<keyword evidence="11" id="KW-0234">DNA repair</keyword>
<dbReference type="EMBL" id="KV454292">
    <property type="protein sequence ID" value="ODQ74337.1"/>
    <property type="molecule type" value="Genomic_DNA"/>
</dbReference>